<dbReference type="EMBL" id="CAJNBJ010000020">
    <property type="protein sequence ID" value="CAE6796456.1"/>
    <property type="molecule type" value="Genomic_DNA"/>
</dbReference>
<sequence length="92" mass="10600">MPRKRYTPEDIIQHLRTVEIETGKGLAVLDACRKLGITEQTYYRWKKEYGGLRVDQAKRLKALEQENLRLKRIVADQAVDLSILKEVASGNC</sequence>
<dbReference type="InterPro" id="IPR009057">
    <property type="entry name" value="Homeodomain-like_sf"/>
</dbReference>
<evidence type="ECO:0000313" key="1">
    <source>
        <dbReference type="EMBL" id="CAE6796456.1"/>
    </source>
</evidence>
<dbReference type="InterPro" id="IPR052546">
    <property type="entry name" value="Transposase_8_domain"/>
</dbReference>
<dbReference type="PANTHER" id="PTHR33609">
    <property type="entry name" value="LOW CALCIUM RESPONSE LOCUS PROTEIN S"/>
    <property type="match status" value="1"/>
</dbReference>
<evidence type="ECO:0000313" key="2">
    <source>
        <dbReference type="Proteomes" id="UP000675880"/>
    </source>
</evidence>
<dbReference type="Pfam" id="PF01527">
    <property type="entry name" value="HTH_Tnp_1"/>
    <property type="match status" value="1"/>
</dbReference>
<dbReference type="Proteomes" id="UP000675880">
    <property type="component" value="Unassembled WGS sequence"/>
</dbReference>
<reference evidence="1 2" key="1">
    <citation type="submission" date="2021-02" db="EMBL/GenBank/DDBJ databases">
        <authorList>
            <person name="Han P."/>
        </authorList>
    </citation>
    <scope>NUCLEOTIDE SEQUENCE [LARGE SCALE GENOMIC DNA]</scope>
    <source>
        <strain evidence="1">Candidatus Nitrospira sp. ZN2</strain>
    </source>
</reference>
<dbReference type="SUPFAM" id="SSF46689">
    <property type="entry name" value="Homeodomain-like"/>
    <property type="match status" value="1"/>
</dbReference>
<dbReference type="PANTHER" id="PTHR33609:SF1">
    <property type="entry name" value="TRANSPOSASE"/>
    <property type="match status" value="1"/>
</dbReference>
<comment type="caution">
    <text evidence="1">The sequence shown here is derived from an EMBL/GenBank/DDBJ whole genome shotgun (WGS) entry which is preliminary data.</text>
</comment>
<protein>
    <submittedName>
        <fullName evidence="1">Insertion element ISR1 uncharacterized 10 kDa protein A3</fullName>
    </submittedName>
</protein>
<dbReference type="InterPro" id="IPR002514">
    <property type="entry name" value="Transposase_8"/>
</dbReference>
<name>A0ABN7MBN9_9BACT</name>
<accession>A0ABN7MBN9</accession>
<organism evidence="1 2">
    <name type="scientific">Nitrospira defluvii</name>
    <dbReference type="NCBI Taxonomy" id="330214"/>
    <lineage>
        <taxon>Bacteria</taxon>
        <taxon>Pseudomonadati</taxon>
        <taxon>Nitrospirota</taxon>
        <taxon>Nitrospiria</taxon>
        <taxon>Nitrospirales</taxon>
        <taxon>Nitrospiraceae</taxon>
        <taxon>Nitrospira</taxon>
    </lineage>
</organism>
<keyword evidence="2" id="KW-1185">Reference proteome</keyword>
<gene>
    <name evidence="1" type="ORF">NSPZN2_70116</name>
</gene>
<proteinExistence type="predicted"/>